<evidence type="ECO:0000256" key="3">
    <source>
        <dbReference type="SAM" id="Phobius"/>
    </source>
</evidence>
<keyword evidence="1" id="KW-0175">Coiled coil</keyword>
<keyword evidence="5" id="KW-1185">Reference proteome</keyword>
<feature type="compositionally biased region" description="Polar residues" evidence="2">
    <location>
        <begin position="169"/>
        <end position="183"/>
    </location>
</feature>
<name>A0ABQ1T4B4_9GAMM</name>
<dbReference type="InterPro" id="IPR011223">
    <property type="entry name" value="UCP028770"/>
</dbReference>
<dbReference type="Proteomes" id="UP000606498">
    <property type="component" value="Unassembled WGS sequence"/>
</dbReference>
<dbReference type="Pfam" id="PF11742">
    <property type="entry name" value="DUF3302"/>
    <property type="match status" value="1"/>
</dbReference>
<dbReference type="EMBL" id="BMKO01000006">
    <property type="protein sequence ID" value="GGE83394.1"/>
    <property type="molecule type" value="Genomic_DNA"/>
</dbReference>
<keyword evidence="3" id="KW-0472">Membrane</keyword>
<protein>
    <recommendedName>
        <fullName evidence="6">DUF3302 domain-containing protein</fullName>
    </recommendedName>
</protein>
<keyword evidence="3" id="KW-0812">Transmembrane</keyword>
<feature type="region of interest" description="Disordered" evidence="2">
    <location>
        <begin position="119"/>
        <end position="183"/>
    </location>
</feature>
<reference evidence="5" key="1">
    <citation type="journal article" date="2019" name="Int. J. Syst. Evol. Microbiol.">
        <title>The Global Catalogue of Microorganisms (GCM) 10K type strain sequencing project: providing services to taxonomists for standard genome sequencing and annotation.</title>
        <authorList>
            <consortium name="The Broad Institute Genomics Platform"/>
            <consortium name="The Broad Institute Genome Sequencing Center for Infectious Disease"/>
            <person name="Wu L."/>
            <person name="Ma J."/>
        </authorList>
    </citation>
    <scope>NUCLEOTIDE SEQUENCE [LARGE SCALE GENOMIC DNA]</scope>
    <source>
        <strain evidence="5">CGMCC 1.16033</strain>
    </source>
</reference>
<evidence type="ECO:0008006" key="6">
    <source>
        <dbReference type="Google" id="ProtNLM"/>
    </source>
</evidence>
<organism evidence="4 5">
    <name type="scientific">Shewanella carassii</name>
    <dbReference type="NCBI Taxonomy" id="1987584"/>
    <lineage>
        <taxon>Bacteria</taxon>
        <taxon>Pseudomonadati</taxon>
        <taxon>Pseudomonadota</taxon>
        <taxon>Gammaproteobacteria</taxon>
        <taxon>Alteromonadales</taxon>
        <taxon>Shewanellaceae</taxon>
        <taxon>Shewanella</taxon>
    </lineage>
</organism>
<accession>A0ABQ1T4B4</accession>
<evidence type="ECO:0000256" key="2">
    <source>
        <dbReference type="SAM" id="MobiDB-lite"/>
    </source>
</evidence>
<sequence>MTLDYIALGLLIFVALVIFYGVIVIHDIPYELAKKRNHPHQDAIHYAGWVSLFTLHVLWPFLWIWATLWREDRGWGFDKIQQEQQSLHHETVLLAQQLELLSEKVAALEAQKHAATEALAAPSAQVQSPTPVRKPTQVQTSSEVPPADPKPTSSMDLDTAADSTDIPGTDNQSQSNNKNGENR</sequence>
<feature type="transmembrane region" description="Helical" evidence="3">
    <location>
        <begin position="46"/>
        <end position="66"/>
    </location>
</feature>
<feature type="transmembrane region" description="Helical" evidence="3">
    <location>
        <begin position="6"/>
        <end position="25"/>
    </location>
</feature>
<feature type="compositionally biased region" description="Polar residues" evidence="2">
    <location>
        <begin position="124"/>
        <end position="143"/>
    </location>
</feature>
<keyword evidence="3" id="KW-1133">Transmembrane helix</keyword>
<comment type="caution">
    <text evidence="4">The sequence shown here is derived from an EMBL/GenBank/DDBJ whole genome shotgun (WGS) entry which is preliminary data.</text>
</comment>
<evidence type="ECO:0000313" key="4">
    <source>
        <dbReference type="EMBL" id="GGE83394.1"/>
    </source>
</evidence>
<evidence type="ECO:0000313" key="5">
    <source>
        <dbReference type="Proteomes" id="UP000606498"/>
    </source>
</evidence>
<evidence type="ECO:0000256" key="1">
    <source>
        <dbReference type="SAM" id="Coils"/>
    </source>
</evidence>
<gene>
    <name evidence="4" type="ORF">GCM10011520_24850</name>
</gene>
<proteinExistence type="predicted"/>
<feature type="coiled-coil region" evidence="1">
    <location>
        <begin position="91"/>
        <end position="118"/>
    </location>
</feature>